<gene>
    <name evidence="1" type="ORF">SAMN04487935_0113</name>
</gene>
<dbReference type="Gene3D" id="3.40.50.10600">
    <property type="entry name" value="SpoIIaa-like domains"/>
    <property type="match status" value="1"/>
</dbReference>
<protein>
    <submittedName>
        <fullName evidence="1">SpoIIAA-like</fullName>
    </submittedName>
</protein>
<dbReference type="STRING" id="1128970.SAMN04487935_0113"/>
<dbReference type="Proteomes" id="UP000199580">
    <property type="component" value="Unassembled WGS sequence"/>
</dbReference>
<evidence type="ECO:0000313" key="1">
    <source>
        <dbReference type="EMBL" id="SDJ16048.1"/>
    </source>
</evidence>
<organism evidence="1 2">
    <name type="scientific">Flavobacterium noncentrifugens</name>
    <dbReference type="NCBI Taxonomy" id="1128970"/>
    <lineage>
        <taxon>Bacteria</taxon>
        <taxon>Pseudomonadati</taxon>
        <taxon>Bacteroidota</taxon>
        <taxon>Flavobacteriia</taxon>
        <taxon>Flavobacteriales</taxon>
        <taxon>Flavobacteriaceae</taxon>
        <taxon>Flavobacterium</taxon>
    </lineage>
</organism>
<keyword evidence="2" id="KW-1185">Reference proteome</keyword>
<sequence length="122" mass="13757">MMHQISNLPSNMVGFRSSGEVTKDDFDIVHTEVEKLVDETGKLNYLLFLDNSPADFTAGAWLQDALLGIKNITEWNRAGIISDSETVITFTNAFSKIIPGEFRGFHKDEYQQAVDWVSEKTI</sequence>
<dbReference type="InterPro" id="IPR038396">
    <property type="entry name" value="SpoIIAA-like_sf"/>
</dbReference>
<dbReference type="EMBL" id="FNEZ01000001">
    <property type="protein sequence ID" value="SDJ16048.1"/>
    <property type="molecule type" value="Genomic_DNA"/>
</dbReference>
<reference evidence="1 2" key="1">
    <citation type="submission" date="2016-10" db="EMBL/GenBank/DDBJ databases">
        <authorList>
            <person name="de Groot N.N."/>
        </authorList>
    </citation>
    <scope>NUCLEOTIDE SEQUENCE [LARGE SCALE GENOMIC DNA]</scope>
    <source>
        <strain evidence="1 2">CGMCC 1.10076</strain>
    </source>
</reference>
<dbReference type="AlphaFoldDB" id="A0A1G8RGG0"/>
<dbReference type="SUPFAM" id="SSF52091">
    <property type="entry name" value="SpoIIaa-like"/>
    <property type="match status" value="1"/>
</dbReference>
<dbReference type="RefSeq" id="WP_091391367.1">
    <property type="nucleotide sequence ID" value="NZ_BKAI01000001.1"/>
</dbReference>
<dbReference type="InterPro" id="IPR021866">
    <property type="entry name" value="SpoIIAA-like"/>
</dbReference>
<dbReference type="OrthoDB" id="555504at2"/>
<dbReference type="Pfam" id="PF11964">
    <property type="entry name" value="SpoIIAA-like"/>
    <property type="match status" value="1"/>
</dbReference>
<name>A0A1G8RGG0_9FLAO</name>
<accession>A0A1G8RGG0</accession>
<evidence type="ECO:0000313" key="2">
    <source>
        <dbReference type="Proteomes" id="UP000199580"/>
    </source>
</evidence>
<proteinExistence type="predicted"/>
<dbReference type="InterPro" id="IPR036513">
    <property type="entry name" value="STAS_dom_sf"/>
</dbReference>